<evidence type="ECO:0000313" key="2">
    <source>
        <dbReference type="Proteomes" id="UP001056778"/>
    </source>
</evidence>
<evidence type="ECO:0000313" key="1">
    <source>
        <dbReference type="EMBL" id="KAI4455239.1"/>
    </source>
</evidence>
<accession>A0ACB9SML7</accession>
<name>A0ACB9SML7_HOLOL</name>
<sequence length="214" mass="23305">MSNLMCHKLKAHQRADKPRYTCQSCGKEFQKRMGLRNHEQYEHGDMNGPGTSNGAPRIRYTNGVLVDPINTAAMQHALATNQTPFALLRPLNGIPVLVRVLAAGDKQMLVPATAEDLKKHGQITITPKEEHEANKPEVEQGNTPENGKPTGSTVQIKIPVVATVIQRCGKDGNMCMDVESPGPSSGGLVQDSYLVNAPEPQGRKRLNLILLLVT</sequence>
<reference evidence="1" key="1">
    <citation type="submission" date="2022-04" db="EMBL/GenBank/DDBJ databases">
        <title>Chromosome-scale genome assembly of Holotrichia oblita Faldermann.</title>
        <authorList>
            <person name="Rongchong L."/>
        </authorList>
    </citation>
    <scope>NUCLEOTIDE SEQUENCE</scope>
    <source>
        <strain evidence="1">81SQS9</strain>
    </source>
</reference>
<protein>
    <submittedName>
        <fullName evidence="1">Uncharacterized protein</fullName>
    </submittedName>
</protein>
<dbReference type="Proteomes" id="UP001056778">
    <property type="component" value="Chromosome 9"/>
</dbReference>
<proteinExistence type="predicted"/>
<keyword evidence="2" id="KW-1185">Reference proteome</keyword>
<comment type="caution">
    <text evidence="1">The sequence shown here is derived from an EMBL/GenBank/DDBJ whole genome shotgun (WGS) entry which is preliminary data.</text>
</comment>
<organism evidence="1 2">
    <name type="scientific">Holotrichia oblita</name>
    <name type="common">Chafer beetle</name>
    <dbReference type="NCBI Taxonomy" id="644536"/>
    <lineage>
        <taxon>Eukaryota</taxon>
        <taxon>Metazoa</taxon>
        <taxon>Ecdysozoa</taxon>
        <taxon>Arthropoda</taxon>
        <taxon>Hexapoda</taxon>
        <taxon>Insecta</taxon>
        <taxon>Pterygota</taxon>
        <taxon>Neoptera</taxon>
        <taxon>Endopterygota</taxon>
        <taxon>Coleoptera</taxon>
        <taxon>Polyphaga</taxon>
        <taxon>Scarabaeiformia</taxon>
        <taxon>Scarabaeidae</taxon>
        <taxon>Melolonthinae</taxon>
        <taxon>Holotrichia</taxon>
    </lineage>
</organism>
<dbReference type="EMBL" id="CM043023">
    <property type="protein sequence ID" value="KAI4455239.1"/>
    <property type="molecule type" value="Genomic_DNA"/>
</dbReference>
<gene>
    <name evidence="1" type="ORF">MML48_9g00006060</name>
</gene>